<dbReference type="Proteomes" id="UP001499951">
    <property type="component" value="Unassembled WGS sequence"/>
</dbReference>
<evidence type="ECO:0000256" key="1">
    <source>
        <dbReference type="ARBA" id="ARBA00006479"/>
    </source>
</evidence>
<dbReference type="PANTHER" id="PTHR18964:SF149">
    <property type="entry name" value="BIFUNCTIONAL UDP-N-ACETYLGLUCOSAMINE 2-EPIMERASE_N-ACETYLMANNOSAMINE KINASE"/>
    <property type="match status" value="1"/>
</dbReference>
<comment type="similarity">
    <text evidence="1">Belongs to the ROK (NagC/XylR) family.</text>
</comment>
<organism evidence="2 3">
    <name type="scientific">Rhizomicrobium electricum</name>
    <dbReference type="NCBI Taxonomy" id="480070"/>
    <lineage>
        <taxon>Bacteria</taxon>
        <taxon>Pseudomonadati</taxon>
        <taxon>Pseudomonadota</taxon>
        <taxon>Alphaproteobacteria</taxon>
        <taxon>Micropepsales</taxon>
        <taxon>Micropepsaceae</taxon>
        <taxon>Rhizomicrobium</taxon>
    </lineage>
</organism>
<reference evidence="2 3" key="1">
    <citation type="journal article" date="2019" name="Int. J. Syst. Evol. Microbiol.">
        <title>The Global Catalogue of Microorganisms (GCM) 10K type strain sequencing project: providing services to taxonomists for standard genome sequencing and annotation.</title>
        <authorList>
            <consortium name="The Broad Institute Genomics Platform"/>
            <consortium name="The Broad Institute Genome Sequencing Center for Infectious Disease"/>
            <person name="Wu L."/>
            <person name="Ma J."/>
        </authorList>
    </citation>
    <scope>NUCLEOTIDE SEQUENCE [LARGE SCALE GENOMIC DNA]</scope>
    <source>
        <strain evidence="2 3">JCM 15089</strain>
    </source>
</reference>
<gene>
    <name evidence="2" type="ORF">GCM10008942_05910</name>
</gene>
<dbReference type="InterPro" id="IPR043129">
    <property type="entry name" value="ATPase_NBD"/>
</dbReference>
<evidence type="ECO:0000313" key="3">
    <source>
        <dbReference type="Proteomes" id="UP001499951"/>
    </source>
</evidence>
<accession>A0ABN1E6L8</accession>
<sequence>MPARILSIDVGGTGLKAAVLNRDGELVSDHLRVLTPKPCPPDLLVKTVKLLVAPFKTYDCVAMGFPGVVRDGRIITAPNLGTDLYAGFALAAKMAKALGKPVRIANDADVQGFAVVKGEGLEMVATLGTGFGTSLFRDGELMPHLEIAHMLANKDKTFDQFIGEKERKKQGNKGWNKRVEKVLPFLYTLVHYDRLYISGGNAKHLTFKLPKNTKIVPNISGIKGGAGLWRQETWK</sequence>
<evidence type="ECO:0000313" key="2">
    <source>
        <dbReference type="EMBL" id="GAA0560244.1"/>
    </source>
</evidence>
<dbReference type="EMBL" id="BAAADD010000001">
    <property type="protein sequence ID" value="GAA0560244.1"/>
    <property type="molecule type" value="Genomic_DNA"/>
</dbReference>
<protein>
    <submittedName>
        <fullName evidence="2">ROK family protein</fullName>
    </submittedName>
</protein>
<keyword evidence="3" id="KW-1185">Reference proteome</keyword>
<dbReference type="Pfam" id="PF00480">
    <property type="entry name" value="ROK"/>
    <property type="match status" value="1"/>
</dbReference>
<proteinExistence type="inferred from homology"/>
<comment type="caution">
    <text evidence="2">The sequence shown here is derived from an EMBL/GenBank/DDBJ whole genome shotgun (WGS) entry which is preliminary data.</text>
</comment>
<dbReference type="SUPFAM" id="SSF53067">
    <property type="entry name" value="Actin-like ATPase domain"/>
    <property type="match status" value="1"/>
</dbReference>
<dbReference type="InterPro" id="IPR000600">
    <property type="entry name" value="ROK"/>
</dbReference>
<dbReference type="PANTHER" id="PTHR18964">
    <property type="entry name" value="ROK (REPRESSOR, ORF, KINASE) FAMILY"/>
    <property type="match status" value="1"/>
</dbReference>
<dbReference type="RefSeq" id="WP_166931590.1">
    <property type="nucleotide sequence ID" value="NZ_BAAADD010000001.1"/>
</dbReference>
<name>A0ABN1E6L8_9PROT</name>
<dbReference type="Gene3D" id="3.30.420.40">
    <property type="match status" value="2"/>
</dbReference>